<proteinExistence type="predicted"/>
<reference evidence="2" key="1">
    <citation type="journal article" date="2020" name="Stud. Mycol.">
        <title>101 Dothideomycetes genomes: a test case for predicting lifestyles and emergence of pathogens.</title>
        <authorList>
            <person name="Haridas S."/>
            <person name="Albert R."/>
            <person name="Binder M."/>
            <person name="Bloem J."/>
            <person name="Labutti K."/>
            <person name="Salamov A."/>
            <person name="Andreopoulos B."/>
            <person name="Baker S."/>
            <person name="Barry K."/>
            <person name="Bills G."/>
            <person name="Bluhm B."/>
            <person name="Cannon C."/>
            <person name="Castanera R."/>
            <person name="Culley D."/>
            <person name="Daum C."/>
            <person name="Ezra D."/>
            <person name="Gonzalez J."/>
            <person name="Henrissat B."/>
            <person name="Kuo A."/>
            <person name="Liang C."/>
            <person name="Lipzen A."/>
            <person name="Lutzoni F."/>
            <person name="Magnuson J."/>
            <person name="Mondo S."/>
            <person name="Nolan M."/>
            <person name="Ohm R."/>
            <person name="Pangilinan J."/>
            <person name="Park H.-J."/>
            <person name="Ramirez L."/>
            <person name="Alfaro M."/>
            <person name="Sun H."/>
            <person name="Tritt A."/>
            <person name="Yoshinaga Y."/>
            <person name="Zwiers L.-H."/>
            <person name="Turgeon B."/>
            <person name="Goodwin S."/>
            <person name="Spatafora J."/>
            <person name="Crous P."/>
            <person name="Grigoriev I."/>
        </authorList>
    </citation>
    <scope>NUCLEOTIDE SEQUENCE</scope>
    <source>
        <strain evidence="2">CBS 125425</strain>
    </source>
</reference>
<evidence type="ECO:0000256" key="1">
    <source>
        <dbReference type="SAM" id="MobiDB-lite"/>
    </source>
</evidence>
<sequence>MMRVYLCRRRNPEHALGAVSRLVLAMNTALLTAVGELEEGRSRDNERSHCLAKFESCIGGSSQDKGNVGQVPAESKGRFAFAPTKSPRSTNLLRTMAHDWPIRPTAMASCPSALVKRKRSPRNSPTFRRRYELNARRRQEWGIGRPTWRE</sequence>
<evidence type="ECO:0000313" key="2">
    <source>
        <dbReference type="EMBL" id="KAF2727411.1"/>
    </source>
</evidence>
<accession>A0A9P4UW06</accession>
<feature type="region of interest" description="Disordered" evidence="1">
    <location>
        <begin position="61"/>
        <end position="87"/>
    </location>
</feature>
<gene>
    <name evidence="2" type="ORF">EJ04DRAFT_138021</name>
</gene>
<evidence type="ECO:0000313" key="3">
    <source>
        <dbReference type="Proteomes" id="UP000799444"/>
    </source>
</evidence>
<organism evidence="2 3">
    <name type="scientific">Polyplosphaeria fusca</name>
    <dbReference type="NCBI Taxonomy" id="682080"/>
    <lineage>
        <taxon>Eukaryota</taxon>
        <taxon>Fungi</taxon>
        <taxon>Dikarya</taxon>
        <taxon>Ascomycota</taxon>
        <taxon>Pezizomycotina</taxon>
        <taxon>Dothideomycetes</taxon>
        <taxon>Pleosporomycetidae</taxon>
        <taxon>Pleosporales</taxon>
        <taxon>Tetraplosphaeriaceae</taxon>
        <taxon>Polyplosphaeria</taxon>
    </lineage>
</organism>
<dbReference type="EMBL" id="ML996334">
    <property type="protein sequence ID" value="KAF2727411.1"/>
    <property type="molecule type" value="Genomic_DNA"/>
</dbReference>
<name>A0A9P4UW06_9PLEO</name>
<keyword evidence="3" id="KW-1185">Reference proteome</keyword>
<comment type="caution">
    <text evidence="2">The sequence shown here is derived from an EMBL/GenBank/DDBJ whole genome shotgun (WGS) entry which is preliminary data.</text>
</comment>
<protein>
    <submittedName>
        <fullName evidence="2">Uncharacterized protein</fullName>
    </submittedName>
</protein>
<dbReference type="Proteomes" id="UP000799444">
    <property type="component" value="Unassembled WGS sequence"/>
</dbReference>
<dbReference type="AlphaFoldDB" id="A0A9P4UW06"/>